<comment type="pathway">
    <text evidence="3 8">Glycan biosynthesis; glycogen biosynthesis.</text>
</comment>
<dbReference type="SUPFAM" id="SSF53756">
    <property type="entry name" value="UDP-Glycosyltransferase/glycogen phosphorylase"/>
    <property type="match status" value="1"/>
</dbReference>
<evidence type="ECO:0000259" key="10">
    <source>
        <dbReference type="Pfam" id="PF08323"/>
    </source>
</evidence>
<dbReference type="CDD" id="cd03791">
    <property type="entry name" value="GT5_Glycogen_synthase_DULL1-like"/>
    <property type="match status" value="1"/>
</dbReference>
<evidence type="ECO:0000313" key="11">
    <source>
        <dbReference type="EMBL" id="MBB4012589.1"/>
    </source>
</evidence>
<comment type="function">
    <text evidence="2 8">Synthesizes alpha-1,4-glucan chains using ADP-glucose.</text>
</comment>
<keyword evidence="7 8" id="KW-0320">Glycogen biosynthesis</keyword>
<protein>
    <recommendedName>
        <fullName evidence="8">Glycogen synthase</fullName>
        <ecNumber evidence="8">2.4.1.21</ecNumber>
    </recommendedName>
    <alternativeName>
        <fullName evidence="8">Starch [bacterial glycogen] synthase</fullName>
    </alternativeName>
</protein>
<accession>A0A840BM30</accession>
<sequence length="491" mass="53312">MKKKQRAIHILFASAEIAPWVKTGGLGDVAAALPPAVARAGCKVKVITPCYPALAAAFPAAVELVKIDGLAVRLPHCRVLDAGEIAPGVGLWLLDSPRHFARAGNPYVDADGHEWPDNVWRFGLLSRIASWLAENSASTGWPVDVLHCNDWHTALAPAYQHYLGGETPTVMTVHNLAFHGQFPETAIGDLGLPRRGFRFDGIEFHGKLSFLKAGLQLCDRITTVSPNYAHEMQTEAYGCGLDGLLRYRRARLIGILNGIDEAQWNPATDAAIAARYDVKTLDKKAANTAALREELGLHNDTAPLIGVVSRMAHQKGSDLLIEEGDSLVAMGAQLAIVGSGEKPLEAAFRELAARHPGRVSVTVGYNEALAHRIEAGADMFLMPSRFEPCGLNQMYSLRYGTPPIVRRTGGLADTVVDTTPATLKDGTATGFVFDHASGEALLACVRRAMCVYRDPLQWRQIQRTAMQTHFGWGEAAQRYRALYESLLPAGR</sequence>
<dbReference type="NCBIfam" id="NF001899">
    <property type="entry name" value="PRK00654.1-2"/>
    <property type="match status" value="1"/>
</dbReference>
<proteinExistence type="inferred from homology"/>
<evidence type="ECO:0000256" key="5">
    <source>
        <dbReference type="ARBA" id="ARBA00022676"/>
    </source>
</evidence>
<name>A0A840BM30_9RHOO</name>
<dbReference type="GO" id="GO:0004373">
    <property type="term" value="F:alpha-1,4-glucan glucosyltransferase (UDP-glucose donor) activity"/>
    <property type="evidence" value="ECO:0007669"/>
    <property type="project" value="InterPro"/>
</dbReference>
<gene>
    <name evidence="8" type="primary">glgA</name>
    <name evidence="11" type="ORF">GGR36_001897</name>
</gene>
<keyword evidence="12" id="KW-1185">Reference proteome</keyword>
<dbReference type="EMBL" id="JACIET010000001">
    <property type="protein sequence ID" value="MBB4012589.1"/>
    <property type="molecule type" value="Genomic_DNA"/>
</dbReference>
<keyword evidence="6 8" id="KW-0808">Transferase</keyword>
<dbReference type="Pfam" id="PF00534">
    <property type="entry name" value="Glycos_transf_1"/>
    <property type="match status" value="1"/>
</dbReference>
<dbReference type="NCBIfam" id="TIGR02095">
    <property type="entry name" value="glgA"/>
    <property type="match status" value="1"/>
</dbReference>
<evidence type="ECO:0000256" key="4">
    <source>
        <dbReference type="ARBA" id="ARBA00010281"/>
    </source>
</evidence>
<dbReference type="PANTHER" id="PTHR45825:SF11">
    <property type="entry name" value="ALPHA AMYLASE DOMAIN-CONTAINING PROTEIN"/>
    <property type="match status" value="1"/>
</dbReference>
<evidence type="ECO:0000256" key="2">
    <source>
        <dbReference type="ARBA" id="ARBA00002764"/>
    </source>
</evidence>
<dbReference type="EC" id="2.4.1.21" evidence="8"/>
<dbReference type="Proteomes" id="UP000561045">
    <property type="component" value="Unassembled WGS sequence"/>
</dbReference>
<dbReference type="RefSeq" id="WP_183634378.1">
    <property type="nucleotide sequence ID" value="NZ_BAABLE010000011.1"/>
</dbReference>
<dbReference type="InterPro" id="IPR013534">
    <property type="entry name" value="Starch_synth_cat_dom"/>
</dbReference>
<dbReference type="HAMAP" id="MF_00484">
    <property type="entry name" value="Glycogen_synth"/>
    <property type="match status" value="1"/>
</dbReference>
<dbReference type="AlphaFoldDB" id="A0A840BM30"/>
<comment type="caution">
    <text evidence="11">The sequence shown here is derived from an EMBL/GenBank/DDBJ whole genome shotgun (WGS) entry which is preliminary data.</text>
</comment>
<dbReference type="GO" id="GO:0005978">
    <property type="term" value="P:glycogen biosynthetic process"/>
    <property type="evidence" value="ECO:0007669"/>
    <property type="project" value="UniProtKB-UniRule"/>
</dbReference>
<organism evidence="11 12">
    <name type="scientific">Niveibacterium umoris</name>
    <dbReference type="NCBI Taxonomy" id="1193620"/>
    <lineage>
        <taxon>Bacteria</taxon>
        <taxon>Pseudomonadati</taxon>
        <taxon>Pseudomonadota</taxon>
        <taxon>Betaproteobacteria</taxon>
        <taxon>Rhodocyclales</taxon>
        <taxon>Rhodocyclaceae</taxon>
        <taxon>Niveibacterium</taxon>
    </lineage>
</organism>
<feature type="domain" description="Glycosyl transferase family 1" evidence="9">
    <location>
        <begin position="298"/>
        <end position="448"/>
    </location>
</feature>
<dbReference type="GO" id="GO:0009011">
    <property type="term" value="F:alpha-1,4-glucan glucosyltransferase (ADP-glucose donor) activity"/>
    <property type="evidence" value="ECO:0007669"/>
    <property type="project" value="UniProtKB-UniRule"/>
</dbReference>
<comment type="similarity">
    <text evidence="4 8">Belongs to the glycosyltransferase 1 family. Bacterial/plant glycogen synthase subfamily.</text>
</comment>
<dbReference type="InterPro" id="IPR011835">
    <property type="entry name" value="GS/SS"/>
</dbReference>
<evidence type="ECO:0000256" key="7">
    <source>
        <dbReference type="ARBA" id="ARBA00023056"/>
    </source>
</evidence>
<dbReference type="PANTHER" id="PTHR45825">
    <property type="entry name" value="GRANULE-BOUND STARCH SYNTHASE 1, CHLOROPLASTIC/AMYLOPLASTIC"/>
    <property type="match status" value="1"/>
</dbReference>
<evidence type="ECO:0000259" key="9">
    <source>
        <dbReference type="Pfam" id="PF00534"/>
    </source>
</evidence>
<dbReference type="UniPathway" id="UPA00164"/>
<reference evidence="11 12" key="1">
    <citation type="submission" date="2020-08" db="EMBL/GenBank/DDBJ databases">
        <title>Genomic Encyclopedia of Type Strains, Phase IV (KMG-IV): sequencing the most valuable type-strain genomes for metagenomic binning, comparative biology and taxonomic classification.</title>
        <authorList>
            <person name="Goeker M."/>
        </authorList>
    </citation>
    <scope>NUCLEOTIDE SEQUENCE [LARGE SCALE GENOMIC DNA]</scope>
    <source>
        <strain evidence="11 12">DSM 106739</strain>
    </source>
</reference>
<comment type="catalytic activity">
    <reaction evidence="1 8">
        <text>[(1-&gt;4)-alpha-D-glucosyl](n) + ADP-alpha-D-glucose = [(1-&gt;4)-alpha-D-glucosyl](n+1) + ADP + H(+)</text>
        <dbReference type="Rhea" id="RHEA:18189"/>
        <dbReference type="Rhea" id="RHEA-COMP:9584"/>
        <dbReference type="Rhea" id="RHEA-COMP:9587"/>
        <dbReference type="ChEBI" id="CHEBI:15378"/>
        <dbReference type="ChEBI" id="CHEBI:15444"/>
        <dbReference type="ChEBI" id="CHEBI:57498"/>
        <dbReference type="ChEBI" id="CHEBI:456216"/>
        <dbReference type="EC" id="2.4.1.21"/>
    </reaction>
</comment>
<dbReference type="InterPro" id="IPR001296">
    <property type="entry name" value="Glyco_trans_1"/>
</dbReference>
<dbReference type="Gene3D" id="3.40.50.2000">
    <property type="entry name" value="Glycogen Phosphorylase B"/>
    <property type="match status" value="2"/>
</dbReference>
<evidence type="ECO:0000256" key="3">
    <source>
        <dbReference type="ARBA" id="ARBA00004964"/>
    </source>
</evidence>
<evidence type="ECO:0000256" key="1">
    <source>
        <dbReference type="ARBA" id="ARBA00001478"/>
    </source>
</evidence>
<evidence type="ECO:0000313" key="12">
    <source>
        <dbReference type="Proteomes" id="UP000561045"/>
    </source>
</evidence>
<feature type="binding site" evidence="8">
    <location>
        <position position="22"/>
    </location>
    <ligand>
        <name>ADP-alpha-D-glucose</name>
        <dbReference type="ChEBI" id="CHEBI:57498"/>
    </ligand>
</feature>
<evidence type="ECO:0000256" key="8">
    <source>
        <dbReference type="HAMAP-Rule" id="MF_00484"/>
    </source>
</evidence>
<dbReference type="Pfam" id="PF08323">
    <property type="entry name" value="Glyco_transf_5"/>
    <property type="match status" value="1"/>
</dbReference>
<feature type="domain" description="Starch synthase catalytic" evidence="10">
    <location>
        <begin position="9"/>
        <end position="246"/>
    </location>
</feature>
<keyword evidence="5 8" id="KW-0328">Glycosyltransferase</keyword>
<evidence type="ECO:0000256" key="6">
    <source>
        <dbReference type="ARBA" id="ARBA00022679"/>
    </source>
</evidence>